<organism evidence="1 2">
    <name type="scientific">Hymenolepis diminuta</name>
    <name type="common">Rat tapeworm</name>
    <dbReference type="NCBI Taxonomy" id="6216"/>
    <lineage>
        <taxon>Eukaryota</taxon>
        <taxon>Metazoa</taxon>
        <taxon>Spiralia</taxon>
        <taxon>Lophotrochozoa</taxon>
        <taxon>Platyhelminthes</taxon>
        <taxon>Cestoda</taxon>
        <taxon>Eucestoda</taxon>
        <taxon>Cyclophyllidea</taxon>
        <taxon>Hymenolepididae</taxon>
        <taxon>Hymenolepis</taxon>
    </lineage>
</organism>
<gene>
    <name evidence="1" type="ORF">WMSIL1_LOCUS1124</name>
</gene>
<accession>A0A564XZ13</accession>
<dbReference type="Proteomes" id="UP000321570">
    <property type="component" value="Unassembled WGS sequence"/>
</dbReference>
<reference evidence="1 2" key="1">
    <citation type="submission" date="2019-07" db="EMBL/GenBank/DDBJ databases">
        <authorList>
            <person name="Jastrzebski P J."/>
            <person name="Paukszto L."/>
            <person name="Jastrzebski P J."/>
        </authorList>
    </citation>
    <scope>NUCLEOTIDE SEQUENCE [LARGE SCALE GENOMIC DNA]</scope>
    <source>
        <strain evidence="1 2">WMS-il1</strain>
    </source>
</reference>
<name>A0A564XZ13_HYMDI</name>
<dbReference type="EMBL" id="CABIJS010000023">
    <property type="protein sequence ID" value="VUZ39989.1"/>
    <property type="molecule type" value="Genomic_DNA"/>
</dbReference>
<sequence>MQTGLFSLPLMRAILNSFFHHIVCLRAGCMRLNSCYLKPPFPFLIDGGFSVDGWCSASIS</sequence>
<evidence type="ECO:0000313" key="2">
    <source>
        <dbReference type="Proteomes" id="UP000321570"/>
    </source>
</evidence>
<keyword evidence="2" id="KW-1185">Reference proteome</keyword>
<dbReference type="AlphaFoldDB" id="A0A564XZ13"/>
<evidence type="ECO:0000313" key="1">
    <source>
        <dbReference type="EMBL" id="VUZ39989.1"/>
    </source>
</evidence>
<proteinExistence type="predicted"/>
<protein>
    <submittedName>
        <fullName evidence="1">Uncharacterized protein</fullName>
    </submittedName>
</protein>